<evidence type="ECO:0000256" key="4">
    <source>
        <dbReference type="ARBA" id="ARBA00023163"/>
    </source>
</evidence>
<protein>
    <recommendedName>
        <fullName evidence="6">Transcription repressor</fullName>
    </recommendedName>
    <alternativeName>
        <fullName evidence="6">Ovate family protein</fullName>
    </alternativeName>
</protein>
<evidence type="ECO:0000256" key="3">
    <source>
        <dbReference type="ARBA" id="ARBA00023015"/>
    </source>
</evidence>
<keyword evidence="2 6" id="KW-0678">Repressor</keyword>
<reference evidence="9" key="1">
    <citation type="journal article" date="2023" name="Plant J.">
        <title>The genome of the king protea, Protea cynaroides.</title>
        <authorList>
            <person name="Chang J."/>
            <person name="Duong T.A."/>
            <person name="Schoeman C."/>
            <person name="Ma X."/>
            <person name="Roodt D."/>
            <person name="Barker N."/>
            <person name="Li Z."/>
            <person name="Van de Peer Y."/>
            <person name="Mizrachi E."/>
        </authorList>
    </citation>
    <scope>NUCLEOTIDE SEQUENCE</scope>
    <source>
        <tissue evidence="9">Young leaves</tissue>
    </source>
</reference>
<comment type="subcellular location">
    <subcellularLocation>
        <location evidence="1 6">Nucleus</location>
    </subcellularLocation>
</comment>
<dbReference type="GO" id="GO:0005634">
    <property type="term" value="C:nucleus"/>
    <property type="evidence" value="ECO:0007669"/>
    <property type="project" value="UniProtKB-SubCell"/>
</dbReference>
<keyword evidence="10" id="KW-1185">Reference proteome</keyword>
<keyword evidence="3 6" id="KW-0805">Transcription regulation</keyword>
<dbReference type="InterPro" id="IPR006458">
    <property type="entry name" value="Ovate_C"/>
</dbReference>
<dbReference type="PANTHER" id="PTHR33057:SF114">
    <property type="entry name" value="TRANSCRIPTION REPRESSOR-RELATED"/>
    <property type="match status" value="1"/>
</dbReference>
<dbReference type="OrthoDB" id="1928390at2759"/>
<keyword evidence="4 6" id="KW-0804">Transcription</keyword>
<gene>
    <name evidence="9" type="ORF">NE237_031696</name>
</gene>
<sequence>MQRKNQPKGCSTFCCGCSRLSISSSSSEETEGSNSERFAPMSSLAHAMVQERLDQLIRERVEARNEGRRNKERKNIDGTKCIIMVAMDKYSYDPKEDFRESMIEMIISNGLEQPRELRCLLNCFVSMNAKEYRPIILQVFHEVCSNLFLYM</sequence>
<evidence type="ECO:0000256" key="2">
    <source>
        <dbReference type="ARBA" id="ARBA00022491"/>
    </source>
</evidence>
<feature type="coiled-coil region" evidence="7">
    <location>
        <begin position="46"/>
        <end position="73"/>
    </location>
</feature>
<organism evidence="9 10">
    <name type="scientific">Protea cynaroides</name>
    <dbReference type="NCBI Taxonomy" id="273540"/>
    <lineage>
        <taxon>Eukaryota</taxon>
        <taxon>Viridiplantae</taxon>
        <taxon>Streptophyta</taxon>
        <taxon>Embryophyta</taxon>
        <taxon>Tracheophyta</taxon>
        <taxon>Spermatophyta</taxon>
        <taxon>Magnoliopsida</taxon>
        <taxon>Proteales</taxon>
        <taxon>Proteaceae</taxon>
        <taxon>Protea</taxon>
    </lineage>
</organism>
<evidence type="ECO:0000259" key="8">
    <source>
        <dbReference type="PROSITE" id="PS51754"/>
    </source>
</evidence>
<evidence type="ECO:0000256" key="7">
    <source>
        <dbReference type="SAM" id="Coils"/>
    </source>
</evidence>
<accession>A0A9Q0L2S3</accession>
<dbReference type="PANTHER" id="PTHR33057">
    <property type="entry name" value="TRANSCRIPTION REPRESSOR OFP7-RELATED"/>
    <property type="match status" value="1"/>
</dbReference>
<dbReference type="AlphaFoldDB" id="A0A9Q0L2S3"/>
<evidence type="ECO:0000313" key="9">
    <source>
        <dbReference type="EMBL" id="KAJ4980859.1"/>
    </source>
</evidence>
<comment type="function">
    <text evidence="6">Transcriptional repressor that regulates multiple aspects of plant growth and development.</text>
</comment>
<comment type="caution">
    <text evidence="9">The sequence shown here is derived from an EMBL/GenBank/DDBJ whole genome shotgun (WGS) entry which is preliminary data.</text>
</comment>
<dbReference type="InterPro" id="IPR038933">
    <property type="entry name" value="Ovate"/>
</dbReference>
<keyword evidence="7" id="KW-0175">Coiled coil</keyword>
<evidence type="ECO:0000256" key="1">
    <source>
        <dbReference type="ARBA" id="ARBA00004123"/>
    </source>
</evidence>
<name>A0A9Q0L2S3_9MAGN</name>
<evidence type="ECO:0000256" key="5">
    <source>
        <dbReference type="ARBA" id="ARBA00023242"/>
    </source>
</evidence>
<dbReference type="Pfam" id="PF04844">
    <property type="entry name" value="Ovate"/>
    <property type="match status" value="1"/>
</dbReference>
<proteinExistence type="predicted"/>
<dbReference type="NCBIfam" id="TIGR01568">
    <property type="entry name" value="A_thal_3678"/>
    <property type="match status" value="1"/>
</dbReference>
<dbReference type="EMBL" id="JAMYWD010000001">
    <property type="protein sequence ID" value="KAJ4980859.1"/>
    <property type="molecule type" value="Genomic_DNA"/>
</dbReference>
<evidence type="ECO:0000256" key="6">
    <source>
        <dbReference type="RuleBase" id="RU367028"/>
    </source>
</evidence>
<dbReference type="GO" id="GO:0045892">
    <property type="term" value="P:negative regulation of DNA-templated transcription"/>
    <property type="evidence" value="ECO:0007669"/>
    <property type="project" value="UniProtKB-UniRule"/>
</dbReference>
<evidence type="ECO:0000313" key="10">
    <source>
        <dbReference type="Proteomes" id="UP001141806"/>
    </source>
</evidence>
<keyword evidence="5 6" id="KW-0539">Nucleus</keyword>
<dbReference type="Proteomes" id="UP001141806">
    <property type="component" value="Unassembled WGS sequence"/>
</dbReference>
<dbReference type="PROSITE" id="PS51754">
    <property type="entry name" value="OVATE"/>
    <property type="match status" value="1"/>
</dbReference>
<feature type="domain" description="OVATE" evidence="8">
    <location>
        <begin position="87"/>
        <end position="146"/>
    </location>
</feature>